<keyword evidence="2" id="KW-0732">Signal</keyword>
<evidence type="ECO:0000256" key="2">
    <source>
        <dbReference type="SAM" id="SignalP"/>
    </source>
</evidence>
<proteinExistence type="predicted"/>
<keyword evidence="1" id="KW-0812">Transmembrane</keyword>
<gene>
    <name evidence="4" type="ORF">P0Y50_09445</name>
</gene>
<feature type="domain" description="Phospholipase C/D" evidence="3">
    <location>
        <begin position="26"/>
        <end position="113"/>
    </location>
</feature>
<keyword evidence="1" id="KW-1133">Transmembrane helix</keyword>
<dbReference type="AlphaFoldDB" id="A0AAJ5WYS4"/>
<feature type="transmembrane region" description="Helical" evidence="1">
    <location>
        <begin position="380"/>
        <end position="401"/>
    </location>
</feature>
<dbReference type="Pfam" id="PF00882">
    <property type="entry name" value="Zn_dep_PLPC"/>
    <property type="match status" value="1"/>
</dbReference>
<feature type="chain" id="PRO_5042580418" evidence="2">
    <location>
        <begin position="22"/>
        <end position="454"/>
    </location>
</feature>
<keyword evidence="1" id="KW-0472">Membrane</keyword>
<accession>A0AAJ5WYS4</accession>
<feature type="signal peptide" evidence="2">
    <location>
        <begin position="1"/>
        <end position="21"/>
    </location>
</feature>
<dbReference type="EMBL" id="CP119326">
    <property type="protein sequence ID" value="WEK38774.1"/>
    <property type="molecule type" value="Genomic_DNA"/>
</dbReference>
<sequence length="454" mass="50115">MKRLILMLSVLLALLPMRASSWDGVTHRHITDLAIAEVRDPELKAFLMAHRDALLSGADFPDWGHALKPHGEQTHAAFLDAGLKDLMRSGRAESDRGRWLAYYLGAYAHVVEDRLLDATLKRRAPEIGEAHRDDMENGVLMIADQRLFVRDHNPVTPAADLTRVYAASGFFGETRLNAGNLADQMRMAEAHENKVTQQLKLLSFLAAGELRRVYPWGAAHLIDAPGGVQSNARAVAAGWEALWAQLHGRPSAFFTYVTPEAGSALPVLDNGSPYGRITVITRQRMDVRKLDAEQVTLRDSQGRRIPVSVHPYIDEPDHEVDIAFQIEATQPWRPGEIYSLEIAPGPYAEIDAGAIEPLRLRFGATAHPAYANRLNAPRPWAMGLFLFVLIGGGAGLVFGVPDLLKIFPGRHAESLWCKGLNVSLKIIGLSGFALALWLLWTNGAAVVSWLHFNH</sequence>
<name>A0AAJ5WYS4_9CAUL</name>
<evidence type="ECO:0000313" key="5">
    <source>
        <dbReference type="Proteomes" id="UP001213664"/>
    </source>
</evidence>
<dbReference type="Proteomes" id="UP001213664">
    <property type="component" value="Chromosome"/>
</dbReference>
<protein>
    <submittedName>
        <fullName evidence="4">Zinc dependent phospholipase C family protein</fullName>
    </submittedName>
</protein>
<feature type="transmembrane region" description="Helical" evidence="1">
    <location>
        <begin position="422"/>
        <end position="440"/>
    </location>
</feature>
<evidence type="ECO:0000259" key="3">
    <source>
        <dbReference type="Pfam" id="PF00882"/>
    </source>
</evidence>
<dbReference type="InterPro" id="IPR029002">
    <property type="entry name" value="PLPC/GPLD1"/>
</dbReference>
<reference evidence="4" key="1">
    <citation type="submission" date="2023-03" db="EMBL/GenBank/DDBJ databases">
        <title>Andean soil-derived lignocellulolytic bacterial consortium as a source of novel taxa and putative plastic-active enzymes.</title>
        <authorList>
            <person name="Diaz-Garcia L."/>
            <person name="Chuvochina M."/>
            <person name="Feuerriegel G."/>
            <person name="Bunk B."/>
            <person name="Sproer C."/>
            <person name="Streit W.R."/>
            <person name="Rodriguez L.M."/>
            <person name="Overmann J."/>
            <person name="Jimenez D.J."/>
        </authorList>
    </citation>
    <scope>NUCLEOTIDE SEQUENCE</scope>
    <source>
        <strain evidence="4">MAG 833</strain>
    </source>
</reference>
<evidence type="ECO:0000313" key="4">
    <source>
        <dbReference type="EMBL" id="WEK38774.1"/>
    </source>
</evidence>
<evidence type="ECO:0000256" key="1">
    <source>
        <dbReference type="SAM" id="Phobius"/>
    </source>
</evidence>
<organism evidence="4 5">
    <name type="scientific">Candidatus Brevundimonas colombiensis</name>
    <dbReference type="NCBI Taxonomy" id="3121376"/>
    <lineage>
        <taxon>Bacteria</taxon>
        <taxon>Pseudomonadati</taxon>
        <taxon>Pseudomonadota</taxon>
        <taxon>Alphaproteobacteria</taxon>
        <taxon>Caulobacterales</taxon>
        <taxon>Caulobacteraceae</taxon>
        <taxon>Brevundimonas</taxon>
    </lineage>
</organism>